<evidence type="ECO:0000313" key="18">
    <source>
        <dbReference type="RefSeq" id="XP_032804311.1"/>
    </source>
</evidence>
<gene>
    <name evidence="17 18" type="primary">MNS1</name>
</gene>
<evidence type="ECO:0000256" key="8">
    <source>
        <dbReference type="ARBA" id="ARBA00023069"/>
    </source>
</evidence>
<feature type="coiled-coil region" evidence="14">
    <location>
        <begin position="146"/>
        <end position="205"/>
    </location>
</feature>
<dbReference type="CTD" id="55329"/>
<protein>
    <recommendedName>
        <fullName evidence="4">Meiosis-specific nuclear structural protein 1</fullName>
    </recommendedName>
</protein>
<keyword evidence="9" id="KW-0206">Cytoskeleton</keyword>
<dbReference type="Pfam" id="PF13868">
    <property type="entry name" value="TPH"/>
    <property type="match status" value="1"/>
</dbReference>
<reference evidence="17 18" key="1">
    <citation type="submission" date="2025-04" db="UniProtKB">
        <authorList>
            <consortium name="RefSeq"/>
        </authorList>
    </citation>
    <scope>IDENTIFICATION</scope>
    <source>
        <tissue evidence="17 18">Sperm</tissue>
    </source>
</reference>
<keyword evidence="5" id="KW-0963">Cytoplasm</keyword>
<comment type="function">
    <text evidence="13">Microtubule inner protein (MIP) part of the dynein-decorated doublet microtubules (DMTs) in cilia axoneme, which is required for motile cilia beating. May play a role in the control of meiotic division and germ cell differentiation through regulation of pairing and recombination during meiosis. Required for sperm flagella assembly. May play a role in the assembly and function of the outer dynein arm-docking complex (ODA-DC). ODA-DC mediates outer dynein arms (ODA) binding onto the axonemal doublet microtubules.</text>
</comment>
<evidence type="ECO:0000256" key="11">
    <source>
        <dbReference type="ARBA" id="ARBA00023254"/>
    </source>
</evidence>
<feature type="coiled-coil region" evidence="14">
    <location>
        <begin position="56"/>
        <end position="119"/>
    </location>
</feature>
<evidence type="ECO:0000256" key="14">
    <source>
        <dbReference type="SAM" id="Coils"/>
    </source>
</evidence>
<evidence type="ECO:0000256" key="7">
    <source>
        <dbReference type="ARBA" id="ARBA00023054"/>
    </source>
</evidence>
<evidence type="ECO:0000256" key="13">
    <source>
        <dbReference type="ARBA" id="ARBA00046114"/>
    </source>
</evidence>
<dbReference type="GO" id="GO:0051321">
    <property type="term" value="P:meiotic cell cycle"/>
    <property type="evidence" value="ECO:0007669"/>
    <property type="project" value="UniProtKB-KW"/>
</dbReference>
<feature type="domain" description="Trichohyalin-plectin-homology" evidence="15">
    <location>
        <begin position="111"/>
        <end position="462"/>
    </location>
</feature>
<evidence type="ECO:0000256" key="10">
    <source>
        <dbReference type="ARBA" id="ARBA00023242"/>
    </source>
</evidence>
<proteinExistence type="inferred from homology"/>
<evidence type="ECO:0000256" key="12">
    <source>
        <dbReference type="ARBA" id="ARBA00023273"/>
    </source>
</evidence>
<evidence type="ECO:0000256" key="4">
    <source>
        <dbReference type="ARBA" id="ARBA00014813"/>
    </source>
</evidence>
<sequence length="497" mass="61474">MSGRRNQGRCHQRALVHARQVETQREEQKKWLSQDKQFAANLRSEEQQETRRVIRNLQQEQHEQQLKEALSKAEEMKLLREQQLEQEERIAREMEKIRLDQIRDEKMRLQIRENSLELRELEAKLKAGYTQREWAAQITEKRTMLLDTMRHEAESARQMREEYERESQEEQKKAHLRWEQTVRYQQDLEQQLEEKERRKQEGYEEFLREKLLVDEIVRKIYEEDQREIELRMEKQRATQHYIQEFREKREEWKKMEQDKMEEENRKLMEFAHLQERRREDHMAQIREREALKDVLHQQLAERIVTEKQEREELEQIREELLLEEQEEAARQKEIAELEKKIKQRLEWQHTYQEALALKQLHLQAQHEEEEHFRQQMLVKFAEDDRIEQMNVQKRRMKQLEHRRAVQNLIEERRKLSQAEQERELKAQKEADQVEMMRRAIIEEERQKLLKEHAAKLLGFLPKGVFKDDKDLDLFDEKFKKAYRKQEENEVSNASFHF</sequence>
<dbReference type="PANTHER" id="PTHR19265">
    <property type="entry name" value="MEIOSIS-SPECIFIC NUCLEAR STRUCTURAL PROTEIN 1"/>
    <property type="match status" value="1"/>
</dbReference>
<dbReference type="GO" id="GO:0044782">
    <property type="term" value="P:cilium organization"/>
    <property type="evidence" value="ECO:0007669"/>
    <property type="project" value="TreeGrafter"/>
</dbReference>
<comment type="similarity">
    <text evidence="3">Belongs to the MNS1 family.</text>
</comment>
<name>A0AAJ7SRJ0_PETMA</name>
<dbReference type="RefSeq" id="XP_032804222.1">
    <property type="nucleotide sequence ID" value="XM_032948331.1"/>
</dbReference>
<dbReference type="AlphaFoldDB" id="A0AAJ7SRJ0"/>
<accession>A0AAJ7SRJ0</accession>
<comment type="subcellular location">
    <subcellularLocation>
        <location evidence="2">Cytoplasm</location>
        <location evidence="2">Cytoskeleton</location>
        <location evidence="2">Flagellum axoneme</location>
    </subcellularLocation>
    <subcellularLocation>
        <location evidence="1">Nucleus</location>
    </subcellularLocation>
</comment>
<dbReference type="GO" id="GO:0031514">
    <property type="term" value="C:motile cilium"/>
    <property type="evidence" value="ECO:0007669"/>
    <property type="project" value="TreeGrafter"/>
</dbReference>
<evidence type="ECO:0000313" key="16">
    <source>
        <dbReference type="Proteomes" id="UP001318040"/>
    </source>
</evidence>
<evidence type="ECO:0000256" key="2">
    <source>
        <dbReference type="ARBA" id="ARBA00004611"/>
    </source>
</evidence>
<dbReference type="GO" id="GO:0005634">
    <property type="term" value="C:nucleus"/>
    <property type="evidence" value="ECO:0007669"/>
    <property type="project" value="UniProtKB-SubCell"/>
</dbReference>
<dbReference type="Proteomes" id="UP001318040">
    <property type="component" value="Chromosome 1"/>
</dbReference>
<keyword evidence="10" id="KW-0539">Nucleus</keyword>
<evidence type="ECO:0000256" key="1">
    <source>
        <dbReference type="ARBA" id="ARBA00004123"/>
    </source>
</evidence>
<keyword evidence="12" id="KW-0966">Cell projection</keyword>
<evidence type="ECO:0000313" key="17">
    <source>
        <dbReference type="RefSeq" id="XP_032804222.1"/>
    </source>
</evidence>
<evidence type="ECO:0000256" key="9">
    <source>
        <dbReference type="ARBA" id="ARBA00023212"/>
    </source>
</evidence>
<dbReference type="InterPro" id="IPR026504">
    <property type="entry name" value="MNS1"/>
</dbReference>
<reference evidence="16" key="2">
    <citation type="submission" date="2025-05" db="UniProtKB">
        <authorList>
            <consortium name="RefSeq"/>
        </authorList>
    </citation>
    <scope>NUCLEOTIDE SEQUENCE [LARGE SCALE GENOMIC DNA]</scope>
</reference>
<keyword evidence="11" id="KW-0469">Meiosis</keyword>
<keyword evidence="6" id="KW-0282">Flagellum</keyword>
<dbReference type="PANTHER" id="PTHR19265:SF0">
    <property type="entry name" value="MEIOSIS-SPECIFIC NUCLEAR STRUCTURAL PROTEIN 1"/>
    <property type="match status" value="1"/>
</dbReference>
<feature type="coiled-coil region" evidence="14">
    <location>
        <begin position="401"/>
        <end position="446"/>
    </location>
</feature>
<dbReference type="InterPro" id="IPR043597">
    <property type="entry name" value="TPH_dom"/>
</dbReference>
<organism evidence="16 17">
    <name type="scientific">Petromyzon marinus</name>
    <name type="common">Sea lamprey</name>
    <dbReference type="NCBI Taxonomy" id="7757"/>
    <lineage>
        <taxon>Eukaryota</taxon>
        <taxon>Metazoa</taxon>
        <taxon>Chordata</taxon>
        <taxon>Craniata</taxon>
        <taxon>Vertebrata</taxon>
        <taxon>Cyclostomata</taxon>
        <taxon>Hyperoartia</taxon>
        <taxon>Petromyzontiformes</taxon>
        <taxon>Petromyzontidae</taxon>
        <taxon>Petromyzon</taxon>
    </lineage>
</organism>
<evidence type="ECO:0000259" key="15">
    <source>
        <dbReference type="Pfam" id="PF13868"/>
    </source>
</evidence>
<keyword evidence="8" id="KW-0969">Cilium</keyword>
<evidence type="ECO:0000256" key="5">
    <source>
        <dbReference type="ARBA" id="ARBA00022490"/>
    </source>
</evidence>
<evidence type="ECO:0000256" key="3">
    <source>
        <dbReference type="ARBA" id="ARBA00009158"/>
    </source>
</evidence>
<keyword evidence="16" id="KW-1185">Reference proteome</keyword>
<evidence type="ECO:0000256" key="6">
    <source>
        <dbReference type="ARBA" id="ARBA00022846"/>
    </source>
</evidence>
<keyword evidence="7 14" id="KW-0175">Coiled coil</keyword>
<dbReference type="GeneID" id="116939599"/>
<feature type="coiled-coil region" evidence="14">
    <location>
        <begin position="296"/>
        <end position="340"/>
    </location>
</feature>
<dbReference type="RefSeq" id="XP_032804311.1">
    <property type="nucleotide sequence ID" value="XM_032948420.1"/>
</dbReference>